<dbReference type="OrthoDB" id="8185860at2759"/>
<dbReference type="Proteomes" id="UP000694866">
    <property type="component" value="Unplaced"/>
</dbReference>
<name>A0A0C9QRM1_9HYME</name>
<feature type="transmembrane region" description="Helical" evidence="10">
    <location>
        <begin position="71"/>
        <end position="93"/>
    </location>
</feature>
<keyword evidence="4 10" id="KW-0812">Transmembrane</keyword>
<keyword evidence="6 10" id="KW-1133">Transmembrane helix</keyword>
<keyword evidence="3 10" id="KW-0716">Sensory transduction</keyword>
<dbReference type="EMBL" id="GBYB01006349">
    <property type="protein sequence ID" value="JAG76116.1"/>
    <property type="molecule type" value="Transcribed_RNA"/>
</dbReference>
<evidence type="ECO:0000256" key="8">
    <source>
        <dbReference type="ARBA" id="ARBA00023170"/>
    </source>
</evidence>
<organism evidence="11">
    <name type="scientific">Fopius arisanus</name>
    <dbReference type="NCBI Taxonomy" id="64838"/>
    <lineage>
        <taxon>Eukaryota</taxon>
        <taxon>Metazoa</taxon>
        <taxon>Ecdysozoa</taxon>
        <taxon>Arthropoda</taxon>
        <taxon>Hexapoda</taxon>
        <taxon>Insecta</taxon>
        <taxon>Pterygota</taxon>
        <taxon>Neoptera</taxon>
        <taxon>Endopterygota</taxon>
        <taxon>Hymenoptera</taxon>
        <taxon>Apocrita</taxon>
        <taxon>Ichneumonoidea</taxon>
        <taxon>Braconidae</taxon>
        <taxon>Opiinae</taxon>
        <taxon>Fopius</taxon>
    </lineage>
</organism>
<dbReference type="GO" id="GO:0007165">
    <property type="term" value="P:signal transduction"/>
    <property type="evidence" value="ECO:0007669"/>
    <property type="project" value="UniProtKB-KW"/>
</dbReference>
<feature type="transmembrane region" description="Helical" evidence="10">
    <location>
        <begin position="193"/>
        <end position="211"/>
    </location>
</feature>
<dbReference type="PANTHER" id="PTHR21137">
    <property type="entry name" value="ODORANT RECEPTOR"/>
    <property type="match status" value="1"/>
</dbReference>
<dbReference type="InterPro" id="IPR004117">
    <property type="entry name" value="7tm6_olfct_rcpt"/>
</dbReference>
<evidence type="ECO:0000256" key="4">
    <source>
        <dbReference type="ARBA" id="ARBA00022692"/>
    </source>
</evidence>
<evidence type="ECO:0000256" key="5">
    <source>
        <dbReference type="ARBA" id="ARBA00022725"/>
    </source>
</evidence>
<sequence length="402" mass="46514">MNSRKENIPWNDDTTYALGLYRRYMNLLGVWPLECNKVLSTFRLVLFVIIQMSLNITYITKLITIGYGDRILDLVEIITILSLSSISVIKLMVPWKYSDKMHFVLNSMVEDWAGDYNRKSHDTMMKYAYKGRIVCVLQLFITGFLILRNILHKLPATLETVDASGNFTTLSRIVPYGPACWVSTTMSVHYYNAYYSLICIHWLSASLAYIGTDIYLFGLGMHMCGQFKLLCDELDGISGNESSEEQHQKIAKFIRRHNHLLNVAESIEDVFNIPILIEVLNNTVIISISGIILLWAFKLRNRAMAIPKLIRIYLFYVEIFMVSYVGQALSGETEKLQKAVYNIPWYKIPTNHMKSVIIIMMRVKYPFQLTAGKIANMNYETYKNIIKSTFSYFSFFRLALEQ</sequence>
<dbReference type="AlphaFoldDB" id="A0A0C9QRM1"/>
<evidence type="ECO:0000313" key="11">
    <source>
        <dbReference type="EMBL" id="JAG76116.1"/>
    </source>
</evidence>
<dbReference type="RefSeq" id="XP_011298826.1">
    <property type="nucleotide sequence ID" value="XM_011300524.1"/>
</dbReference>
<comment type="similarity">
    <text evidence="10">Belongs to the insect chemoreceptor superfamily. Heteromeric odorant receptor channel (TC 1.A.69) family.</text>
</comment>
<evidence type="ECO:0000313" key="12">
    <source>
        <dbReference type="Proteomes" id="UP000694866"/>
    </source>
</evidence>
<accession>A0A9R1TUT0</accession>
<evidence type="ECO:0000256" key="2">
    <source>
        <dbReference type="ARBA" id="ARBA00022475"/>
    </source>
</evidence>
<dbReference type="GeneID" id="105263981"/>
<evidence type="ECO:0000256" key="9">
    <source>
        <dbReference type="ARBA" id="ARBA00023224"/>
    </source>
</evidence>
<evidence type="ECO:0000256" key="7">
    <source>
        <dbReference type="ARBA" id="ARBA00023136"/>
    </source>
</evidence>
<evidence type="ECO:0000313" key="13">
    <source>
        <dbReference type="RefSeq" id="XP_011298826.1"/>
    </source>
</evidence>
<dbReference type="GO" id="GO:0004984">
    <property type="term" value="F:olfactory receptor activity"/>
    <property type="evidence" value="ECO:0007669"/>
    <property type="project" value="InterPro"/>
</dbReference>
<evidence type="ECO:0000256" key="1">
    <source>
        <dbReference type="ARBA" id="ARBA00004651"/>
    </source>
</evidence>
<dbReference type="Pfam" id="PF02949">
    <property type="entry name" value="7tm_6"/>
    <property type="match status" value="1"/>
</dbReference>
<comment type="caution">
    <text evidence="10">Lacks conserved residue(s) required for the propagation of feature annotation.</text>
</comment>
<keyword evidence="5 10" id="KW-0552">Olfaction</keyword>
<reference evidence="13" key="2">
    <citation type="submission" date="2025-04" db="UniProtKB">
        <authorList>
            <consortium name="RefSeq"/>
        </authorList>
    </citation>
    <scope>IDENTIFICATION</scope>
    <source>
        <strain evidence="13">USDA-PBARC FA_bdor</strain>
        <tissue evidence="13">Whole organism</tissue>
    </source>
</reference>
<dbReference type="PANTHER" id="PTHR21137:SF35">
    <property type="entry name" value="ODORANT RECEPTOR 19A-RELATED"/>
    <property type="match status" value="1"/>
</dbReference>
<evidence type="ECO:0000256" key="3">
    <source>
        <dbReference type="ARBA" id="ARBA00022606"/>
    </source>
</evidence>
<protein>
    <recommendedName>
        <fullName evidence="10">Odorant receptor</fullName>
    </recommendedName>
</protein>
<keyword evidence="12" id="KW-1185">Reference proteome</keyword>
<dbReference type="KEGG" id="fas:105263981"/>
<keyword evidence="8 10" id="KW-0675">Receptor</keyword>
<keyword evidence="9 10" id="KW-0807">Transducer</keyword>
<keyword evidence="2" id="KW-1003">Cell membrane</keyword>
<evidence type="ECO:0000256" key="10">
    <source>
        <dbReference type="RuleBase" id="RU351113"/>
    </source>
</evidence>
<proteinExistence type="inferred from homology"/>
<feature type="transmembrane region" description="Helical" evidence="10">
    <location>
        <begin position="279"/>
        <end position="297"/>
    </location>
</feature>
<evidence type="ECO:0000256" key="6">
    <source>
        <dbReference type="ARBA" id="ARBA00022989"/>
    </source>
</evidence>
<dbReference type="GO" id="GO:0005549">
    <property type="term" value="F:odorant binding"/>
    <property type="evidence" value="ECO:0007669"/>
    <property type="project" value="InterPro"/>
</dbReference>
<reference evidence="11" key="1">
    <citation type="submission" date="2015-01" db="EMBL/GenBank/DDBJ databases">
        <title>Transcriptome Assembly of Fopius arisanus.</title>
        <authorList>
            <person name="Geib S."/>
        </authorList>
    </citation>
    <scope>NUCLEOTIDE SEQUENCE</scope>
</reference>
<comment type="subcellular location">
    <subcellularLocation>
        <location evidence="1 10">Cell membrane</location>
        <topology evidence="1 10">Multi-pass membrane protein</topology>
    </subcellularLocation>
</comment>
<gene>
    <name evidence="11" type="primary">Or43a</name>
    <name evidence="13" type="synonym">LOC105263981</name>
    <name evidence="11" type="ORF">g.13357</name>
</gene>
<feature type="transmembrane region" description="Helical" evidence="10">
    <location>
        <begin position="309"/>
        <end position="329"/>
    </location>
</feature>
<feature type="transmembrane region" description="Helical" evidence="10">
    <location>
        <begin position="127"/>
        <end position="147"/>
    </location>
</feature>
<keyword evidence="7 10" id="KW-0472">Membrane</keyword>
<accession>A0A0C9QRM1</accession>
<dbReference type="GO" id="GO:0005886">
    <property type="term" value="C:plasma membrane"/>
    <property type="evidence" value="ECO:0007669"/>
    <property type="project" value="UniProtKB-SubCell"/>
</dbReference>
<feature type="transmembrane region" description="Helical" evidence="10">
    <location>
        <begin position="41"/>
        <end position="59"/>
    </location>
</feature>